<gene>
    <name evidence="3" type="ORF">FOF52_18760</name>
</gene>
<dbReference type="RefSeq" id="WP_248591246.1">
    <property type="nucleotide sequence ID" value="NZ_BAABEB010000011.1"/>
</dbReference>
<keyword evidence="4" id="KW-1185">Reference proteome</keyword>
<feature type="transmembrane region" description="Helical" evidence="2">
    <location>
        <begin position="16"/>
        <end position="35"/>
    </location>
</feature>
<keyword evidence="2" id="KW-1133">Transmembrane helix</keyword>
<keyword evidence="2" id="KW-0472">Membrane</keyword>
<evidence type="ECO:0000313" key="3">
    <source>
        <dbReference type="EMBL" id="UPT22735.1"/>
    </source>
</evidence>
<dbReference type="EMBL" id="CP051627">
    <property type="protein sequence ID" value="UPT22735.1"/>
    <property type="molecule type" value="Genomic_DNA"/>
</dbReference>
<protein>
    <submittedName>
        <fullName evidence="3">DUF2530 domain-containing protein</fullName>
    </submittedName>
</protein>
<name>A0ABY4L607_THEAE</name>
<proteinExistence type="predicted"/>
<evidence type="ECO:0000256" key="1">
    <source>
        <dbReference type="SAM" id="MobiDB-lite"/>
    </source>
</evidence>
<reference evidence="3 4" key="1">
    <citation type="submission" date="2020-04" db="EMBL/GenBank/DDBJ databases">
        <title>Thermobifida alba genome sequencing and assembly.</title>
        <authorList>
            <person name="Luzics S."/>
            <person name="Horvath B."/>
            <person name="Nagy I."/>
            <person name="Toth A."/>
            <person name="Nagy I."/>
            <person name="Kukolya J."/>
        </authorList>
    </citation>
    <scope>NUCLEOTIDE SEQUENCE [LARGE SCALE GENOMIC DNA]</scope>
    <source>
        <strain evidence="3 4">DSM 43795</strain>
    </source>
</reference>
<evidence type="ECO:0000313" key="4">
    <source>
        <dbReference type="Proteomes" id="UP000832041"/>
    </source>
</evidence>
<feature type="transmembrane region" description="Helical" evidence="2">
    <location>
        <begin position="47"/>
        <end position="66"/>
    </location>
</feature>
<accession>A0ABY4L607</accession>
<dbReference type="Pfam" id="PF10745">
    <property type="entry name" value="DUF2530"/>
    <property type="match status" value="1"/>
</dbReference>
<organism evidence="3 4">
    <name type="scientific">Thermobifida alba</name>
    <name type="common">Thermomonospora alba</name>
    <dbReference type="NCBI Taxonomy" id="53522"/>
    <lineage>
        <taxon>Bacteria</taxon>
        <taxon>Bacillati</taxon>
        <taxon>Actinomycetota</taxon>
        <taxon>Actinomycetes</taxon>
        <taxon>Streptosporangiales</taxon>
        <taxon>Nocardiopsidaceae</taxon>
        <taxon>Thermobifida</taxon>
    </lineage>
</organism>
<dbReference type="Proteomes" id="UP000832041">
    <property type="component" value="Chromosome"/>
</dbReference>
<sequence>MRKPRQPDPEVHESDYRVPAAVGTAAWTVALIVLLLQGDRLPEDDRWWIWVCVTGITLGVFGFWYVPRLLRSRAEAEERRRARRAAELPEGPAPAPRPESAPDRGEVGEVSGQSQP</sequence>
<evidence type="ECO:0000256" key="2">
    <source>
        <dbReference type="SAM" id="Phobius"/>
    </source>
</evidence>
<feature type="region of interest" description="Disordered" evidence="1">
    <location>
        <begin position="80"/>
        <end position="116"/>
    </location>
</feature>
<dbReference type="InterPro" id="IPR019681">
    <property type="entry name" value="DUF2530"/>
</dbReference>
<keyword evidence="2" id="KW-0812">Transmembrane</keyword>